<protein>
    <submittedName>
        <fullName evidence="1">Uncharacterized protein</fullName>
    </submittedName>
</protein>
<evidence type="ECO:0000313" key="2">
    <source>
        <dbReference type="Proteomes" id="UP001220670"/>
    </source>
</evidence>
<organism evidence="1 2">
    <name type="scientific">Limosilactobacillus mucosae</name>
    <name type="common">Lactobacillus mucosae</name>
    <dbReference type="NCBI Taxonomy" id="97478"/>
    <lineage>
        <taxon>Bacteria</taxon>
        <taxon>Bacillati</taxon>
        <taxon>Bacillota</taxon>
        <taxon>Bacilli</taxon>
        <taxon>Lactobacillales</taxon>
        <taxon>Lactobacillaceae</taxon>
        <taxon>Limosilactobacillus</taxon>
    </lineage>
</organism>
<accession>A0AAJ1HT68</accession>
<dbReference type="Proteomes" id="UP001220670">
    <property type="component" value="Unassembled WGS sequence"/>
</dbReference>
<reference evidence="1" key="1">
    <citation type="submission" date="2023-01" db="EMBL/GenBank/DDBJ databases">
        <title>Genome analysis of 13 Lactobacillus isolated from gut of wild boar.</title>
        <authorList>
            <person name="Papp P."/>
            <person name="Libisch B."/>
            <person name="Nagy T."/>
            <person name="Olasz F."/>
        </authorList>
    </citation>
    <scope>NUCLEOTIDE SEQUENCE</scope>
    <source>
        <strain evidence="1">F146</strain>
    </source>
</reference>
<sequence>MKINGVTVYGTYSDSQWGLVVCDRKELIRSLRHFVSDDGIVVDRKSIRGLKWMNKERVLVIQDMTSTTGDEGTDIRPYTHDLLLELIVQPDEYWKGDIYVINWLRKMYREVPENSGDKHLNINITFHREARKSQDEQKYNDRK</sequence>
<gene>
    <name evidence="1" type="ORF">PO250_01865</name>
</gene>
<dbReference type="AlphaFoldDB" id="A0AAJ1HT68"/>
<comment type="caution">
    <text evidence="1">The sequence shown here is derived from an EMBL/GenBank/DDBJ whole genome shotgun (WGS) entry which is preliminary data.</text>
</comment>
<proteinExistence type="predicted"/>
<dbReference type="EMBL" id="JAQONE010000005">
    <property type="protein sequence ID" value="MDC2829082.1"/>
    <property type="molecule type" value="Genomic_DNA"/>
</dbReference>
<dbReference type="RefSeq" id="WP_272225742.1">
    <property type="nucleotide sequence ID" value="NZ_JAQONE010000005.1"/>
</dbReference>
<evidence type="ECO:0000313" key="1">
    <source>
        <dbReference type="EMBL" id="MDC2829082.1"/>
    </source>
</evidence>
<name>A0AAJ1HT68_LIMMU</name>